<protein>
    <recommendedName>
        <fullName evidence="13">Neuronal growth regulator 1</fullName>
    </recommendedName>
</protein>
<accession>A0A8B9EJ09</accession>
<dbReference type="PANTHER" id="PTHR42757">
    <property type="entry name" value="IGLON FAMILY OF IMMUNOGLOBULIN SUPERFAMILY-RELATED"/>
    <property type="match status" value="1"/>
</dbReference>
<dbReference type="AlphaFoldDB" id="A0A8B9EJ09"/>
<comment type="similarity">
    <text evidence="12">Belongs to the immunoglobulin superfamily. IgLON family.</text>
</comment>
<dbReference type="InterPro" id="IPR007110">
    <property type="entry name" value="Ig-like_dom"/>
</dbReference>
<keyword evidence="4" id="KW-0732">Signal</keyword>
<keyword evidence="9" id="KW-0325">Glycoprotein</keyword>
<evidence type="ECO:0000256" key="2">
    <source>
        <dbReference type="ARBA" id="ARBA00022475"/>
    </source>
</evidence>
<evidence type="ECO:0000259" key="15">
    <source>
        <dbReference type="PROSITE" id="PS50835"/>
    </source>
</evidence>
<evidence type="ECO:0000256" key="11">
    <source>
        <dbReference type="ARBA" id="ARBA00023319"/>
    </source>
</evidence>
<dbReference type="InterPro" id="IPR003598">
    <property type="entry name" value="Ig_sub2"/>
</dbReference>
<evidence type="ECO:0000256" key="1">
    <source>
        <dbReference type="ARBA" id="ARBA00004609"/>
    </source>
</evidence>
<dbReference type="SUPFAM" id="SSF48726">
    <property type="entry name" value="Immunoglobulin"/>
    <property type="match status" value="3"/>
</dbReference>
<dbReference type="GO" id="GO:0005886">
    <property type="term" value="C:plasma membrane"/>
    <property type="evidence" value="ECO:0007669"/>
    <property type="project" value="UniProtKB-SubCell"/>
</dbReference>
<feature type="domain" description="Ig-like" evidence="15">
    <location>
        <begin position="343"/>
        <end position="431"/>
    </location>
</feature>
<dbReference type="FunFam" id="2.60.40.10:FF:000113">
    <property type="entry name" value="Opioid-binding protein/cell adhesion molecule"/>
    <property type="match status" value="1"/>
</dbReference>
<reference evidence="16" key="2">
    <citation type="submission" date="2025-09" db="UniProtKB">
        <authorList>
            <consortium name="Ensembl"/>
        </authorList>
    </citation>
    <scope>IDENTIFICATION</scope>
</reference>
<evidence type="ECO:0000256" key="8">
    <source>
        <dbReference type="ARBA" id="ARBA00023157"/>
    </source>
</evidence>
<keyword evidence="17" id="KW-1185">Reference proteome</keyword>
<evidence type="ECO:0000256" key="6">
    <source>
        <dbReference type="ARBA" id="ARBA00022889"/>
    </source>
</evidence>
<feature type="region of interest" description="Disordered" evidence="14">
    <location>
        <begin position="74"/>
        <end position="98"/>
    </location>
</feature>
<dbReference type="GO" id="GO:0098552">
    <property type="term" value="C:side of membrane"/>
    <property type="evidence" value="ECO:0007669"/>
    <property type="project" value="UniProtKB-KW"/>
</dbReference>
<dbReference type="Proteomes" id="UP000694521">
    <property type="component" value="Unplaced"/>
</dbReference>
<evidence type="ECO:0000313" key="17">
    <source>
        <dbReference type="Proteomes" id="UP000694521"/>
    </source>
</evidence>
<dbReference type="FunFam" id="2.60.40.10:FF:000305">
    <property type="entry name" value="neurotrimin isoform X2"/>
    <property type="match status" value="1"/>
</dbReference>
<keyword evidence="3" id="KW-0336">GPI-anchor</keyword>
<evidence type="ECO:0000256" key="5">
    <source>
        <dbReference type="ARBA" id="ARBA00022737"/>
    </source>
</evidence>
<sequence length="486" mass="52552">MKLTLNICRGAFGNVHEWEMCLNKFPSLLGIVSVFLSWLNHLQNLGAACGGAARSESPAGELCRLAPAASPGPRPVLRGCPGADREEDKKERAGPSGPARCRTVPFCADCTRTPSLRAEDHLGGSGKATGWEMQCRKCPALRAEGERSVLAPEVLLPAASLLAPSERREPSPGLVLRCYLEDGASKGAWLNRSSIIFAGSDKWSVDPRVSIATANRREYSLQIQDVDVTDDGPYTCSVQTQHTPRTMQVHLTVQVSPKIFRISSDIIVNEGSNVTLVCLATGKPEPSISWRHISPSAKPFENGQYLDIYGITRDQAGEYECSAENDVSVPDVKKVKVTVNFAPTIQELKSSGVMLGGNGLIRCEGAGVPAPVFEWYRGERKLINGQQGITIKNYSTRSLLTVTNVTEEHFGNYTCVAANKLGTTNASLPLNQIIEPTTSSPVSSPAPSTAQYGITGDAEVLFSCWYLVLTLSSLTSIFYLKNIILH</sequence>
<dbReference type="Pfam" id="PF13927">
    <property type="entry name" value="Ig_3"/>
    <property type="match status" value="2"/>
</dbReference>
<dbReference type="PANTHER" id="PTHR42757:SF6">
    <property type="entry name" value="NEURONAL GROWTH REGULATOR 1"/>
    <property type="match status" value="1"/>
</dbReference>
<keyword evidence="2" id="KW-1003">Cell membrane</keyword>
<dbReference type="FunFam" id="2.60.40.10:FF:000013">
    <property type="entry name" value="cell adhesion molecule 1 isoform X1"/>
    <property type="match status" value="1"/>
</dbReference>
<dbReference type="CDD" id="cd00096">
    <property type="entry name" value="Ig"/>
    <property type="match status" value="1"/>
</dbReference>
<comment type="subcellular location">
    <subcellularLocation>
        <location evidence="1">Cell membrane</location>
        <topology evidence="1">Lipid-anchor</topology>
        <topology evidence="1">GPI-anchor</topology>
    </subcellularLocation>
</comment>
<evidence type="ECO:0000256" key="13">
    <source>
        <dbReference type="ARBA" id="ARBA00041100"/>
    </source>
</evidence>
<feature type="domain" description="Ig-like" evidence="15">
    <location>
        <begin position="157"/>
        <end position="252"/>
    </location>
</feature>
<evidence type="ECO:0000256" key="9">
    <source>
        <dbReference type="ARBA" id="ARBA00023180"/>
    </source>
</evidence>
<feature type="domain" description="Ig-like" evidence="15">
    <location>
        <begin position="257"/>
        <end position="338"/>
    </location>
</feature>
<organism evidence="16 17">
    <name type="scientific">Anser cygnoides</name>
    <name type="common">Swan goose</name>
    <dbReference type="NCBI Taxonomy" id="8845"/>
    <lineage>
        <taxon>Eukaryota</taxon>
        <taxon>Metazoa</taxon>
        <taxon>Chordata</taxon>
        <taxon>Craniata</taxon>
        <taxon>Vertebrata</taxon>
        <taxon>Euteleostomi</taxon>
        <taxon>Archelosauria</taxon>
        <taxon>Archosauria</taxon>
        <taxon>Dinosauria</taxon>
        <taxon>Saurischia</taxon>
        <taxon>Theropoda</taxon>
        <taxon>Coelurosauria</taxon>
        <taxon>Aves</taxon>
        <taxon>Neognathae</taxon>
        <taxon>Galloanserae</taxon>
        <taxon>Anseriformes</taxon>
        <taxon>Anatidae</taxon>
        <taxon>Anserinae</taxon>
        <taxon>Anser</taxon>
    </lineage>
</organism>
<dbReference type="SMART" id="SM00409">
    <property type="entry name" value="IG"/>
    <property type="match status" value="3"/>
</dbReference>
<dbReference type="InterPro" id="IPR003599">
    <property type="entry name" value="Ig_sub"/>
</dbReference>
<dbReference type="InterPro" id="IPR013783">
    <property type="entry name" value="Ig-like_fold"/>
</dbReference>
<keyword evidence="8" id="KW-1015">Disulfide bond</keyword>
<keyword evidence="11" id="KW-0393">Immunoglobulin domain</keyword>
<dbReference type="InterPro" id="IPR050876">
    <property type="entry name" value="IgLON_domain"/>
</dbReference>
<evidence type="ECO:0000256" key="12">
    <source>
        <dbReference type="ARBA" id="ARBA00037995"/>
    </source>
</evidence>
<dbReference type="Ensembl" id="ENSACDT00005025516.1">
    <property type="protein sequence ID" value="ENSACDP00005021333.1"/>
    <property type="gene ID" value="ENSACDG00005015454.1"/>
</dbReference>
<keyword evidence="5" id="KW-0677">Repeat</keyword>
<evidence type="ECO:0000256" key="14">
    <source>
        <dbReference type="SAM" id="MobiDB-lite"/>
    </source>
</evidence>
<keyword evidence="6" id="KW-0130">Cell adhesion</keyword>
<feature type="compositionally biased region" description="Basic and acidic residues" evidence="14">
    <location>
        <begin position="83"/>
        <end position="93"/>
    </location>
</feature>
<dbReference type="PROSITE" id="PS50835">
    <property type="entry name" value="IG_LIKE"/>
    <property type="match status" value="3"/>
</dbReference>
<evidence type="ECO:0000256" key="3">
    <source>
        <dbReference type="ARBA" id="ARBA00022622"/>
    </source>
</evidence>
<reference evidence="16" key="1">
    <citation type="submission" date="2025-08" db="UniProtKB">
        <authorList>
            <consortium name="Ensembl"/>
        </authorList>
    </citation>
    <scope>IDENTIFICATION</scope>
</reference>
<dbReference type="InterPro" id="IPR036179">
    <property type="entry name" value="Ig-like_dom_sf"/>
</dbReference>
<keyword evidence="10" id="KW-0449">Lipoprotein</keyword>
<evidence type="ECO:0000313" key="16">
    <source>
        <dbReference type="Ensembl" id="ENSACDP00005021333.1"/>
    </source>
</evidence>
<name>A0A8B9EJ09_ANSCY</name>
<dbReference type="SMART" id="SM00408">
    <property type="entry name" value="IGc2"/>
    <property type="match status" value="3"/>
</dbReference>
<evidence type="ECO:0000256" key="4">
    <source>
        <dbReference type="ARBA" id="ARBA00022729"/>
    </source>
</evidence>
<dbReference type="GO" id="GO:0007155">
    <property type="term" value="P:cell adhesion"/>
    <property type="evidence" value="ECO:0007669"/>
    <property type="project" value="UniProtKB-KW"/>
</dbReference>
<proteinExistence type="inferred from homology"/>
<dbReference type="Gene3D" id="2.60.40.10">
    <property type="entry name" value="Immunoglobulins"/>
    <property type="match status" value="3"/>
</dbReference>
<evidence type="ECO:0000256" key="7">
    <source>
        <dbReference type="ARBA" id="ARBA00023136"/>
    </source>
</evidence>
<keyword evidence="7" id="KW-0472">Membrane</keyword>
<evidence type="ECO:0000256" key="10">
    <source>
        <dbReference type="ARBA" id="ARBA00023288"/>
    </source>
</evidence>